<feature type="signal peptide" evidence="1">
    <location>
        <begin position="1"/>
        <end position="18"/>
    </location>
</feature>
<name>A0ABQ5YCT1_9NEIS</name>
<evidence type="ECO:0000313" key="3">
    <source>
        <dbReference type="Proteomes" id="UP001156706"/>
    </source>
</evidence>
<feature type="chain" id="PRO_5045513339" description="DUF3047 domain-containing protein" evidence="1">
    <location>
        <begin position="19"/>
        <end position="189"/>
    </location>
</feature>
<keyword evidence="3" id="KW-1185">Reference proteome</keyword>
<evidence type="ECO:0000256" key="1">
    <source>
        <dbReference type="SAM" id="SignalP"/>
    </source>
</evidence>
<proteinExistence type="predicted"/>
<organism evidence="2 3">
    <name type="scientific">Chitinimonas prasina</name>
    <dbReference type="NCBI Taxonomy" id="1434937"/>
    <lineage>
        <taxon>Bacteria</taxon>
        <taxon>Pseudomonadati</taxon>
        <taxon>Pseudomonadota</taxon>
        <taxon>Betaproteobacteria</taxon>
        <taxon>Neisseriales</taxon>
        <taxon>Chitinibacteraceae</taxon>
        <taxon>Chitinimonas</taxon>
    </lineage>
</organism>
<keyword evidence="1" id="KW-0732">Signal</keyword>
<dbReference type="EMBL" id="BSOG01000002">
    <property type="protein sequence ID" value="GLR12767.1"/>
    <property type="molecule type" value="Genomic_DNA"/>
</dbReference>
<reference evidence="3" key="1">
    <citation type="journal article" date="2019" name="Int. J. Syst. Evol. Microbiol.">
        <title>The Global Catalogue of Microorganisms (GCM) 10K type strain sequencing project: providing services to taxonomists for standard genome sequencing and annotation.</title>
        <authorList>
            <consortium name="The Broad Institute Genomics Platform"/>
            <consortium name="The Broad Institute Genome Sequencing Center for Infectious Disease"/>
            <person name="Wu L."/>
            <person name="Ma J."/>
        </authorList>
    </citation>
    <scope>NUCLEOTIDE SEQUENCE [LARGE SCALE GENOMIC DNA]</scope>
    <source>
        <strain evidence="3">NBRC 110044</strain>
    </source>
</reference>
<sequence>MKLVYMLFTLLFSSWAWAEKPAFEYAGLNIDTAEYDLRKRYPKSTFQITSEAKSYYVWVDKSEVNSGIYAIHLYRRQAYWSKEVESVKPALAEFKWLRLSLEKPYEFLGVKPKTWKDENYARNPSCKSILMVLSKKYGRPLVGDKNSEEGLENQGYTWSSGGENMVLNCFTLGGKGRSFAADITLSKPV</sequence>
<gene>
    <name evidence="2" type="ORF">GCM10007907_15570</name>
</gene>
<evidence type="ECO:0000313" key="2">
    <source>
        <dbReference type="EMBL" id="GLR12767.1"/>
    </source>
</evidence>
<evidence type="ECO:0008006" key="4">
    <source>
        <dbReference type="Google" id="ProtNLM"/>
    </source>
</evidence>
<protein>
    <recommendedName>
        <fullName evidence="4">DUF3047 domain-containing protein</fullName>
    </recommendedName>
</protein>
<comment type="caution">
    <text evidence="2">The sequence shown here is derived from an EMBL/GenBank/DDBJ whole genome shotgun (WGS) entry which is preliminary data.</text>
</comment>
<accession>A0ABQ5YCT1</accession>
<dbReference type="Proteomes" id="UP001156706">
    <property type="component" value="Unassembled WGS sequence"/>
</dbReference>